<dbReference type="EMBL" id="LAZR01025704">
    <property type="protein sequence ID" value="KKL71059.1"/>
    <property type="molecule type" value="Genomic_DNA"/>
</dbReference>
<sequence>MPKKKTNEELRCENTRLWREKKAVEGELQKTQRELGTTERLLGVERSRRRSQAAELAEVGDLVGHMARFIGSRVQTANTATHNEEPHE</sequence>
<organism evidence="1">
    <name type="scientific">marine sediment metagenome</name>
    <dbReference type="NCBI Taxonomy" id="412755"/>
    <lineage>
        <taxon>unclassified sequences</taxon>
        <taxon>metagenomes</taxon>
        <taxon>ecological metagenomes</taxon>
    </lineage>
</organism>
<dbReference type="AlphaFoldDB" id="A0A0F9EAT4"/>
<protein>
    <submittedName>
        <fullName evidence="1">Uncharacterized protein</fullName>
    </submittedName>
</protein>
<proteinExistence type="predicted"/>
<name>A0A0F9EAT4_9ZZZZ</name>
<accession>A0A0F9EAT4</accession>
<comment type="caution">
    <text evidence="1">The sequence shown here is derived from an EMBL/GenBank/DDBJ whole genome shotgun (WGS) entry which is preliminary data.</text>
</comment>
<reference evidence="1" key="1">
    <citation type="journal article" date="2015" name="Nature">
        <title>Complex archaea that bridge the gap between prokaryotes and eukaryotes.</title>
        <authorList>
            <person name="Spang A."/>
            <person name="Saw J.H."/>
            <person name="Jorgensen S.L."/>
            <person name="Zaremba-Niedzwiedzka K."/>
            <person name="Martijn J."/>
            <person name="Lind A.E."/>
            <person name="van Eijk R."/>
            <person name="Schleper C."/>
            <person name="Guy L."/>
            <person name="Ettema T.J."/>
        </authorList>
    </citation>
    <scope>NUCLEOTIDE SEQUENCE</scope>
</reference>
<evidence type="ECO:0000313" key="1">
    <source>
        <dbReference type="EMBL" id="KKL71059.1"/>
    </source>
</evidence>
<gene>
    <name evidence="1" type="ORF">LCGC14_2098700</name>
</gene>